<name>A0ABS3AHP7_9PSED</name>
<evidence type="ECO:0000313" key="2">
    <source>
        <dbReference type="Proteomes" id="UP000772591"/>
    </source>
</evidence>
<gene>
    <name evidence="1" type="ORF">IMW75_14615</name>
</gene>
<dbReference type="Gene3D" id="3.30.530.20">
    <property type="match status" value="1"/>
</dbReference>
<keyword evidence="2" id="KW-1185">Reference proteome</keyword>
<comment type="caution">
    <text evidence="1">The sequence shown here is derived from an EMBL/GenBank/DDBJ whole genome shotgun (WGS) entry which is preliminary data.</text>
</comment>
<evidence type="ECO:0000313" key="1">
    <source>
        <dbReference type="EMBL" id="MBN3966502.1"/>
    </source>
</evidence>
<protein>
    <submittedName>
        <fullName evidence="1">Uncharacterized protein</fullName>
    </submittedName>
</protein>
<dbReference type="EMBL" id="JADEVO010000019">
    <property type="protein sequence ID" value="MBN3966502.1"/>
    <property type="molecule type" value="Genomic_DNA"/>
</dbReference>
<sequence length="54" mass="5891">MKIKIQTSVAAPIGETWQAFNNPGDILQWDATDDWRTTHAANDLTVGGTTVVAY</sequence>
<accession>A0ABS3AHP7</accession>
<dbReference type="Proteomes" id="UP000772591">
    <property type="component" value="Unassembled WGS sequence"/>
</dbReference>
<dbReference type="InterPro" id="IPR023393">
    <property type="entry name" value="START-like_dom_sf"/>
</dbReference>
<organism evidence="1 2">
    <name type="scientific">Pseudomonas gregormendelii</name>
    <dbReference type="NCBI Taxonomy" id="1628277"/>
    <lineage>
        <taxon>Bacteria</taxon>
        <taxon>Pseudomonadati</taxon>
        <taxon>Pseudomonadota</taxon>
        <taxon>Gammaproteobacteria</taxon>
        <taxon>Pseudomonadales</taxon>
        <taxon>Pseudomonadaceae</taxon>
        <taxon>Pseudomonas</taxon>
    </lineage>
</organism>
<dbReference type="SUPFAM" id="SSF55961">
    <property type="entry name" value="Bet v1-like"/>
    <property type="match status" value="1"/>
</dbReference>
<reference evidence="1 2" key="1">
    <citation type="journal article" date="2021" name="Int. J. Syst. Evol. Microbiol.">
        <title>Pseudomonas piscium sp. nov., Pseudomonas pisciculturae sp. nov., Pseudomonas mucoides sp. nov. and Pseudomonas neuropathica sp. nov. isolated from rainbow trout.</title>
        <authorList>
            <person name="Duman M."/>
            <person name="Mulet M."/>
            <person name="Altun S."/>
            <person name="Saticioglu I.B."/>
            <person name="Gomila M."/>
            <person name="Lalucat J."/>
            <person name="Garcia-Valdes E."/>
        </authorList>
    </citation>
    <scope>NUCLEOTIDE SEQUENCE [LARGE SCALE GENOMIC DNA]</scope>
    <source>
        <strain evidence="1 2">LMG 28632</strain>
    </source>
</reference>
<proteinExistence type="predicted"/>
<dbReference type="RefSeq" id="WP_205893026.1">
    <property type="nucleotide sequence ID" value="NZ_JADEVO010000019.1"/>
</dbReference>